<comment type="catalytic activity">
    <reaction evidence="12 13">
        <text>Endonucleolytic cleavage at a junction such as a reciprocal single-stranded crossover between two homologous DNA duplexes (Holliday junction).</text>
        <dbReference type="EC" id="3.1.21.10"/>
    </reaction>
</comment>
<feature type="binding site" evidence="13">
    <location>
        <position position="5"/>
    </location>
    <ligand>
        <name>Mg(2+)</name>
        <dbReference type="ChEBI" id="CHEBI:18420"/>
        <label>1</label>
    </ligand>
</feature>
<dbReference type="GO" id="GO:0000287">
    <property type="term" value="F:magnesium ion binding"/>
    <property type="evidence" value="ECO:0007669"/>
    <property type="project" value="UniProtKB-UniRule"/>
</dbReference>
<proteinExistence type="inferred from homology"/>
<organism evidence="15 16">
    <name type="scientific">Dethiosulfatarculus sandiegensis</name>
    <dbReference type="NCBI Taxonomy" id="1429043"/>
    <lineage>
        <taxon>Bacteria</taxon>
        <taxon>Pseudomonadati</taxon>
        <taxon>Thermodesulfobacteriota</taxon>
        <taxon>Desulfarculia</taxon>
        <taxon>Desulfarculales</taxon>
        <taxon>Desulfarculaceae</taxon>
        <taxon>Dethiosulfatarculus</taxon>
    </lineage>
</organism>
<evidence type="ECO:0000256" key="1">
    <source>
        <dbReference type="ARBA" id="ARBA00009518"/>
    </source>
</evidence>
<evidence type="ECO:0000256" key="6">
    <source>
        <dbReference type="ARBA" id="ARBA00022763"/>
    </source>
</evidence>
<keyword evidence="7 13" id="KW-0378">Hydrolase</keyword>
<comment type="function">
    <text evidence="13">The RuvA-RuvB-RuvC complex processes Holliday junction (HJ) DNA during genetic recombination and DNA repair. Endonuclease that resolves HJ intermediates. Cleaves cruciform DNA by making single-stranded nicks across the HJ at symmetrical positions within the homologous arms, yielding a 5'-phosphate and a 3'-hydroxyl group; requires a central core of homology in the junction. The consensus cleavage sequence is 5'-(A/T)TT(C/G)-3'. Cleavage occurs on the 3'-side of the TT dinucleotide at the point of strand exchange. HJ branch migration catalyzed by RuvA-RuvB allows RuvC to scan DNA until it finds its consensus sequence, where it cleaves and resolves the cruciform DNA.</text>
</comment>
<comment type="cofactor">
    <cofactor evidence="13">
        <name>Mg(2+)</name>
        <dbReference type="ChEBI" id="CHEBI:18420"/>
    </cofactor>
    <text evidence="13">Binds 2 Mg(2+) ion per subunit.</text>
</comment>
<dbReference type="CDD" id="cd16962">
    <property type="entry name" value="RuvC"/>
    <property type="match status" value="1"/>
</dbReference>
<comment type="similarity">
    <text evidence="1 13">Belongs to the RuvC family.</text>
</comment>
<evidence type="ECO:0000313" key="16">
    <source>
        <dbReference type="Proteomes" id="UP000032233"/>
    </source>
</evidence>
<evidence type="ECO:0000256" key="13">
    <source>
        <dbReference type="HAMAP-Rule" id="MF_00034"/>
    </source>
</evidence>
<dbReference type="PRINTS" id="PR00696">
    <property type="entry name" value="RSOLVASERUVC"/>
</dbReference>
<protein>
    <recommendedName>
        <fullName evidence="13 14">Crossover junction endodeoxyribonuclease RuvC</fullName>
        <ecNumber evidence="13 14">3.1.21.10</ecNumber>
    </recommendedName>
    <alternativeName>
        <fullName evidence="13">Holliday junction nuclease RuvC</fullName>
    </alternativeName>
    <alternativeName>
        <fullName evidence="13">Holliday junction resolvase RuvC</fullName>
    </alternativeName>
</protein>
<dbReference type="PANTHER" id="PTHR30194:SF3">
    <property type="entry name" value="CROSSOVER JUNCTION ENDODEOXYRIBONUCLEASE RUVC"/>
    <property type="match status" value="1"/>
</dbReference>
<keyword evidence="9 13" id="KW-0238">DNA-binding</keyword>
<keyword evidence="16" id="KW-1185">Reference proteome</keyword>
<keyword evidence="4 13" id="KW-0479">Metal-binding</keyword>
<evidence type="ECO:0000256" key="10">
    <source>
        <dbReference type="ARBA" id="ARBA00023172"/>
    </source>
</evidence>
<dbReference type="Pfam" id="PF02075">
    <property type="entry name" value="RuvC"/>
    <property type="match status" value="1"/>
</dbReference>
<dbReference type="GO" id="GO:0005737">
    <property type="term" value="C:cytoplasm"/>
    <property type="evidence" value="ECO:0007669"/>
    <property type="project" value="UniProtKB-SubCell"/>
</dbReference>
<evidence type="ECO:0000256" key="12">
    <source>
        <dbReference type="ARBA" id="ARBA00029354"/>
    </source>
</evidence>
<dbReference type="AlphaFoldDB" id="A0A0D2G716"/>
<dbReference type="PANTHER" id="PTHR30194">
    <property type="entry name" value="CROSSOVER JUNCTION ENDODEOXYRIBONUCLEASE RUVC"/>
    <property type="match status" value="1"/>
</dbReference>
<dbReference type="PROSITE" id="PS01321">
    <property type="entry name" value="RUVC"/>
    <property type="match status" value="1"/>
</dbReference>
<keyword evidence="10 13" id="KW-0233">DNA recombination</keyword>
<feature type="active site" evidence="13">
    <location>
        <position position="5"/>
    </location>
</feature>
<accession>A0A0D2G716</accession>
<feature type="binding site" evidence="13">
    <location>
        <position position="67"/>
    </location>
    <ligand>
        <name>Mg(2+)</name>
        <dbReference type="ChEBI" id="CHEBI:18420"/>
        <label>2</label>
    </ligand>
</feature>
<keyword evidence="8 13" id="KW-0460">Magnesium</keyword>
<sequence length="164" mass="17580">MLGLDPGSHHTGYAVVEPGSRPNDFRLLAAGTIHAPAKKPLNTRLLAIFEKLTQIIGRTSPVEMAVEGIFTYKNARTALILGHARGVALLASSLSGLEVFEYTPTSVKKALVGNGRATKEQVRAMTIQILGKPLDLGLDATDALALAITHLNTRKINAMLERCK</sequence>
<dbReference type="EMBL" id="AZAC01000083">
    <property type="protein sequence ID" value="KIX10772.1"/>
    <property type="molecule type" value="Genomic_DNA"/>
</dbReference>
<dbReference type="SUPFAM" id="SSF53098">
    <property type="entry name" value="Ribonuclease H-like"/>
    <property type="match status" value="1"/>
</dbReference>
<evidence type="ECO:0000256" key="3">
    <source>
        <dbReference type="ARBA" id="ARBA00022722"/>
    </source>
</evidence>
<dbReference type="InterPro" id="IPR036397">
    <property type="entry name" value="RNaseH_sf"/>
</dbReference>
<evidence type="ECO:0000256" key="8">
    <source>
        <dbReference type="ARBA" id="ARBA00022842"/>
    </source>
</evidence>
<dbReference type="FunFam" id="3.30.420.10:FF:000002">
    <property type="entry name" value="Crossover junction endodeoxyribonuclease RuvC"/>
    <property type="match status" value="1"/>
</dbReference>
<evidence type="ECO:0000256" key="9">
    <source>
        <dbReference type="ARBA" id="ARBA00023125"/>
    </source>
</evidence>
<dbReference type="Proteomes" id="UP000032233">
    <property type="component" value="Unassembled WGS sequence"/>
</dbReference>
<dbReference type="InterPro" id="IPR002176">
    <property type="entry name" value="X-over_junc_endoDNase_RuvC"/>
</dbReference>
<gene>
    <name evidence="13 15" type="primary">ruvC</name>
    <name evidence="15" type="ORF">X474_28055</name>
</gene>
<feature type="active site" evidence="13">
    <location>
        <position position="67"/>
    </location>
</feature>
<dbReference type="GO" id="GO:0006310">
    <property type="term" value="P:DNA recombination"/>
    <property type="evidence" value="ECO:0007669"/>
    <property type="project" value="UniProtKB-UniRule"/>
</dbReference>
<comment type="subunit">
    <text evidence="13">Homodimer which binds Holliday junction (HJ) DNA. The HJ becomes 2-fold symmetrical on binding to RuvC with unstacked arms; it has a different conformation from HJ DNA in complex with RuvA. In the full resolvosome a probable DNA-RuvA(4)-RuvB(12)-RuvC(2) complex forms which resolves the HJ.</text>
</comment>
<feature type="active site" evidence="13">
    <location>
        <position position="139"/>
    </location>
</feature>
<evidence type="ECO:0000256" key="11">
    <source>
        <dbReference type="ARBA" id="ARBA00023204"/>
    </source>
</evidence>
<dbReference type="Gene3D" id="3.30.420.10">
    <property type="entry name" value="Ribonuclease H-like superfamily/Ribonuclease H"/>
    <property type="match status" value="1"/>
</dbReference>
<dbReference type="InterPro" id="IPR020563">
    <property type="entry name" value="X-over_junc_endoDNase_Mg_BS"/>
</dbReference>
<name>A0A0D2G716_9BACT</name>
<evidence type="ECO:0000256" key="14">
    <source>
        <dbReference type="NCBIfam" id="TIGR00228"/>
    </source>
</evidence>
<feature type="binding site" evidence="13">
    <location>
        <position position="139"/>
    </location>
    <ligand>
        <name>Mg(2+)</name>
        <dbReference type="ChEBI" id="CHEBI:18420"/>
        <label>1</label>
    </ligand>
</feature>
<keyword evidence="6 13" id="KW-0227">DNA damage</keyword>
<keyword evidence="3 13" id="KW-0540">Nuclease</keyword>
<evidence type="ECO:0000256" key="4">
    <source>
        <dbReference type="ARBA" id="ARBA00022723"/>
    </source>
</evidence>
<reference evidence="15 16" key="1">
    <citation type="submission" date="2013-11" db="EMBL/GenBank/DDBJ databases">
        <title>Metagenomic analysis of a methanogenic consortium involved in long chain n-alkane degradation.</title>
        <authorList>
            <person name="Davidova I.A."/>
            <person name="Callaghan A.V."/>
            <person name="Wawrik B."/>
            <person name="Pruitt S."/>
            <person name="Marks C."/>
            <person name="Duncan K.E."/>
            <person name="Suflita J.M."/>
        </authorList>
    </citation>
    <scope>NUCLEOTIDE SEQUENCE [LARGE SCALE GENOMIC DNA]</scope>
    <source>
        <strain evidence="15 16">SPR</strain>
    </source>
</reference>
<dbReference type="FunCoup" id="A0A0D2G716">
    <property type="interactions" value="275"/>
</dbReference>
<dbReference type="EC" id="3.1.21.10" evidence="13 14"/>
<keyword evidence="2 13" id="KW-0963">Cytoplasm</keyword>
<keyword evidence="11 13" id="KW-0234">DNA repair</keyword>
<dbReference type="PATRIC" id="fig|1429043.3.peg.5959"/>
<dbReference type="HAMAP" id="MF_00034">
    <property type="entry name" value="RuvC"/>
    <property type="match status" value="1"/>
</dbReference>
<dbReference type="GO" id="GO:0003677">
    <property type="term" value="F:DNA binding"/>
    <property type="evidence" value="ECO:0007669"/>
    <property type="project" value="UniProtKB-KW"/>
</dbReference>
<dbReference type="GO" id="GO:0008821">
    <property type="term" value="F:crossover junction DNA endonuclease activity"/>
    <property type="evidence" value="ECO:0007669"/>
    <property type="project" value="UniProtKB-UniRule"/>
</dbReference>
<dbReference type="NCBIfam" id="TIGR00228">
    <property type="entry name" value="ruvC"/>
    <property type="match status" value="1"/>
</dbReference>
<evidence type="ECO:0000256" key="7">
    <source>
        <dbReference type="ARBA" id="ARBA00022801"/>
    </source>
</evidence>
<evidence type="ECO:0000256" key="2">
    <source>
        <dbReference type="ARBA" id="ARBA00022490"/>
    </source>
</evidence>
<comment type="subcellular location">
    <subcellularLocation>
        <location evidence="13">Cytoplasm</location>
    </subcellularLocation>
</comment>
<comment type="caution">
    <text evidence="15">The sequence shown here is derived from an EMBL/GenBank/DDBJ whole genome shotgun (WGS) entry which is preliminary data.</text>
</comment>
<dbReference type="GO" id="GO:0006281">
    <property type="term" value="P:DNA repair"/>
    <property type="evidence" value="ECO:0007669"/>
    <property type="project" value="UniProtKB-UniRule"/>
</dbReference>
<evidence type="ECO:0000313" key="15">
    <source>
        <dbReference type="EMBL" id="KIX10772.1"/>
    </source>
</evidence>
<dbReference type="InParanoid" id="A0A0D2G716"/>
<dbReference type="InterPro" id="IPR012337">
    <property type="entry name" value="RNaseH-like_sf"/>
</dbReference>
<dbReference type="STRING" id="1429043.X474_28055"/>
<dbReference type="GO" id="GO:0048476">
    <property type="term" value="C:Holliday junction resolvase complex"/>
    <property type="evidence" value="ECO:0007669"/>
    <property type="project" value="UniProtKB-UniRule"/>
</dbReference>
<keyword evidence="5 13" id="KW-0255">Endonuclease</keyword>
<evidence type="ECO:0000256" key="5">
    <source>
        <dbReference type="ARBA" id="ARBA00022759"/>
    </source>
</evidence>